<dbReference type="PANTHER" id="PTHR46471">
    <property type="entry name" value="CHITIN DEACETYLASE"/>
    <property type="match status" value="1"/>
</dbReference>
<reference evidence="12" key="1">
    <citation type="submission" date="2016-04" db="EMBL/GenBank/DDBJ databases">
        <authorList>
            <person name="Nguyen H.D."/>
            <person name="Kesanakurti P."/>
            <person name="Cullis J."/>
            <person name="Levesque C.A."/>
            <person name="Hambleton S."/>
        </authorList>
    </citation>
    <scope>NUCLEOTIDE SEQUENCE</scope>
    <source>
        <strain evidence="12">DAOMC 238032</strain>
    </source>
</reference>
<dbReference type="GO" id="GO:0005975">
    <property type="term" value="P:carbohydrate metabolic process"/>
    <property type="evidence" value="ECO:0007669"/>
    <property type="project" value="InterPro"/>
</dbReference>
<evidence type="ECO:0000256" key="2">
    <source>
        <dbReference type="ARBA" id="ARBA00004609"/>
    </source>
</evidence>
<organism evidence="12 13">
    <name type="scientific">Tilletia caries</name>
    <name type="common">wheat bunt fungus</name>
    <dbReference type="NCBI Taxonomy" id="13290"/>
    <lineage>
        <taxon>Eukaryota</taxon>
        <taxon>Fungi</taxon>
        <taxon>Dikarya</taxon>
        <taxon>Basidiomycota</taxon>
        <taxon>Ustilaginomycotina</taxon>
        <taxon>Exobasidiomycetes</taxon>
        <taxon>Tilletiales</taxon>
        <taxon>Tilletiaceae</taxon>
        <taxon>Tilletia</taxon>
    </lineage>
</organism>
<dbReference type="Proteomes" id="UP000077671">
    <property type="component" value="Unassembled WGS sequence"/>
</dbReference>
<accession>A0A177VAP1</accession>
<keyword evidence="5 9" id="KW-0732">Signal</keyword>
<dbReference type="Proteomes" id="UP000836402">
    <property type="component" value="Unassembled WGS sequence"/>
</dbReference>
<comment type="cofactor">
    <cofactor evidence="1">
        <name>Co(2+)</name>
        <dbReference type="ChEBI" id="CHEBI:48828"/>
    </cofactor>
</comment>
<dbReference type="Gene3D" id="3.20.20.370">
    <property type="entry name" value="Glycoside hydrolase/deacetylase"/>
    <property type="match status" value="1"/>
</dbReference>
<dbReference type="AlphaFoldDB" id="A0A177VAP1"/>
<gene>
    <name evidence="12" type="ORF">A4X03_0g1066</name>
    <name evidence="11" type="ORF">JKIAZH3_G4029</name>
</gene>
<dbReference type="GO" id="GO:0046872">
    <property type="term" value="F:metal ion binding"/>
    <property type="evidence" value="ECO:0007669"/>
    <property type="project" value="UniProtKB-KW"/>
</dbReference>
<reference evidence="12" key="2">
    <citation type="journal article" date="2019" name="IMA Fungus">
        <title>Genome sequencing and comparison of five Tilletia species to identify candidate genes for the detection of regulated species infecting wheat.</title>
        <authorList>
            <person name="Nguyen H.D.T."/>
            <person name="Sultana T."/>
            <person name="Kesanakurti P."/>
            <person name="Hambleton S."/>
        </authorList>
    </citation>
    <scope>NUCLEOTIDE SEQUENCE</scope>
    <source>
        <strain evidence="12">DAOMC 238032</strain>
    </source>
</reference>
<evidence type="ECO:0000256" key="4">
    <source>
        <dbReference type="ARBA" id="ARBA00022723"/>
    </source>
</evidence>
<keyword evidence="3" id="KW-0336">GPI-anchor</keyword>
<name>A0A177VAP1_9BASI</name>
<dbReference type="EMBL" id="LWDD02000078">
    <property type="protein sequence ID" value="KAE8264272.1"/>
    <property type="molecule type" value="Genomic_DNA"/>
</dbReference>
<evidence type="ECO:0000313" key="13">
    <source>
        <dbReference type="Proteomes" id="UP000077671"/>
    </source>
</evidence>
<feature type="signal peptide" evidence="9">
    <location>
        <begin position="1"/>
        <end position="24"/>
    </location>
</feature>
<evidence type="ECO:0000313" key="12">
    <source>
        <dbReference type="EMBL" id="KAE8264272.1"/>
    </source>
</evidence>
<dbReference type="Pfam" id="PF01522">
    <property type="entry name" value="Polysacc_deac_1"/>
    <property type="match status" value="1"/>
</dbReference>
<keyword evidence="8" id="KW-0449">Lipoprotein</keyword>
<comment type="subcellular location">
    <subcellularLocation>
        <location evidence="2">Cell membrane</location>
        <topology evidence="2">Lipid-anchor</topology>
        <topology evidence="2">GPI-anchor</topology>
    </subcellularLocation>
</comment>
<keyword evidence="3" id="KW-0325">Glycoprotein</keyword>
<dbReference type="SUPFAM" id="SSF88713">
    <property type="entry name" value="Glycoside hydrolase/deacetylase"/>
    <property type="match status" value="1"/>
</dbReference>
<sequence length="301" mass="32785">MFALKSSTLALVLAVLGGSALASAASAPGPDFPPLSPLVRADLERRDPSEYELFHNEQRSGNVTTRAVIPGGITRCTTTKCFSFTFDDGPYNYHQKIADEIASIGTRATFFVNGNNYQCIYDDAAVAALKYSYNAGHQICSHTWSHPDIETISRARLDKEVQFIEDALYKILGVVPACIRPPYGSASDATIQYLNNKWGYNVVLWNADTKDADGAAVSFSLNQYRALKAPKHVIILNHETVPTTSSKVIPQALQIVQDNGYEPKYMGTVAQTIGFAPYKVIGKPGKRDSTWTCAGKPLPGS</sequence>
<keyword evidence="7" id="KW-0119">Carbohydrate metabolism</keyword>
<feature type="domain" description="NodB homology" evidence="10">
    <location>
        <begin position="80"/>
        <end position="264"/>
    </location>
</feature>
<dbReference type="PROSITE" id="PS51677">
    <property type="entry name" value="NODB"/>
    <property type="match status" value="1"/>
</dbReference>
<evidence type="ECO:0000256" key="6">
    <source>
        <dbReference type="ARBA" id="ARBA00022801"/>
    </source>
</evidence>
<dbReference type="GO" id="GO:0016810">
    <property type="term" value="F:hydrolase activity, acting on carbon-nitrogen (but not peptide) bonds"/>
    <property type="evidence" value="ECO:0007669"/>
    <property type="project" value="InterPro"/>
</dbReference>
<evidence type="ECO:0000259" key="10">
    <source>
        <dbReference type="PROSITE" id="PS51677"/>
    </source>
</evidence>
<dbReference type="EMBL" id="CAJHJG010000499">
    <property type="protein sequence ID" value="CAD6903149.1"/>
    <property type="molecule type" value="Genomic_DNA"/>
</dbReference>
<dbReference type="InterPro" id="IPR011330">
    <property type="entry name" value="Glyco_hydro/deAcase_b/a-brl"/>
</dbReference>
<dbReference type="InterPro" id="IPR002509">
    <property type="entry name" value="NODB_dom"/>
</dbReference>
<keyword evidence="3" id="KW-0472">Membrane</keyword>
<keyword evidence="4" id="KW-0479">Metal-binding</keyword>
<reference evidence="11" key="3">
    <citation type="submission" date="2020-10" db="EMBL/GenBank/DDBJ databases">
        <authorList>
            <person name="Sedaghatjoo S."/>
        </authorList>
    </citation>
    <scope>NUCLEOTIDE SEQUENCE</scope>
    <source>
        <strain evidence="11">AZH3</strain>
    </source>
</reference>
<dbReference type="PANTHER" id="PTHR46471:SF2">
    <property type="entry name" value="CHITIN DEACETYLASE-RELATED"/>
    <property type="match status" value="1"/>
</dbReference>
<dbReference type="GO" id="GO:0098552">
    <property type="term" value="C:side of membrane"/>
    <property type="evidence" value="ECO:0007669"/>
    <property type="project" value="UniProtKB-KW"/>
</dbReference>
<evidence type="ECO:0000256" key="9">
    <source>
        <dbReference type="SAM" id="SignalP"/>
    </source>
</evidence>
<evidence type="ECO:0000256" key="3">
    <source>
        <dbReference type="ARBA" id="ARBA00022622"/>
    </source>
</evidence>
<feature type="chain" id="PRO_5044550283" description="NodB homology domain-containing protein" evidence="9">
    <location>
        <begin position="25"/>
        <end position="301"/>
    </location>
</feature>
<evidence type="ECO:0000313" key="14">
    <source>
        <dbReference type="Proteomes" id="UP000836402"/>
    </source>
</evidence>
<protein>
    <recommendedName>
        <fullName evidence="10">NodB homology domain-containing protein</fullName>
    </recommendedName>
</protein>
<evidence type="ECO:0000313" key="11">
    <source>
        <dbReference type="EMBL" id="CAD6903149.1"/>
    </source>
</evidence>
<proteinExistence type="predicted"/>
<evidence type="ECO:0000256" key="8">
    <source>
        <dbReference type="ARBA" id="ARBA00023288"/>
    </source>
</evidence>
<evidence type="ECO:0000256" key="1">
    <source>
        <dbReference type="ARBA" id="ARBA00001941"/>
    </source>
</evidence>
<dbReference type="GO" id="GO:0005886">
    <property type="term" value="C:plasma membrane"/>
    <property type="evidence" value="ECO:0007669"/>
    <property type="project" value="UniProtKB-SubCell"/>
</dbReference>
<keyword evidence="14" id="KW-1185">Reference proteome</keyword>
<keyword evidence="6" id="KW-0378">Hydrolase</keyword>
<evidence type="ECO:0000256" key="5">
    <source>
        <dbReference type="ARBA" id="ARBA00022729"/>
    </source>
</evidence>
<comment type="caution">
    <text evidence="12">The sequence shown here is derived from an EMBL/GenBank/DDBJ whole genome shotgun (WGS) entry which is preliminary data.</text>
</comment>
<evidence type="ECO:0000256" key="7">
    <source>
        <dbReference type="ARBA" id="ARBA00023277"/>
    </source>
</evidence>